<feature type="region of interest" description="Disordered" evidence="6">
    <location>
        <begin position="609"/>
        <end position="715"/>
    </location>
</feature>
<dbReference type="GO" id="GO:0006256">
    <property type="term" value="P:UDP catabolic process"/>
    <property type="evidence" value="ECO:0007669"/>
    <property type="project" value="TreeGrafter"/>
</dbReference>
<keyword evidence="4" id="KW-0547">Nucleotide-binding</keyword>
<dbReference type="Gene3D" id="3.30.420.150">
    <property type="entry name" value="Exopolyphosphatase. Domain 2"/>
    <property type="match status" value="1"/>
</dbReference>
<dbReference type="GO" id="GO:0005794">
    <property type="term" value="C:Golgi apparatus"/>
    <property type="evidence" value="ECO:0007669"/>
    <property type="project" value="TreeGrafter"/>
</dbReference>
<keyword evidence="7" id="KW-0472">Membrane</keyword>
<evidence type="ECO:0000256" key="3">
    <source>
        <dbReference type="PIRSR" id="PIRSR600407-1"/>
    </source>
</evidence>
<dbReference type="GO" id="GO:0004382">
    <property type="term" value="F:GDP phosphatase activity"/>
    <property type="evidence" value="ECO:0007669"/>
    <property type="project" value="TreeGrafter"/>
</dbReference>
<keyword evidence="7" id="KW-1133">Transmembrane helix</keyword>
<proteinExistence type="inferred from homology"/>
<dbReference type="Gene3D" id="3.30.420.40">
    <property type="match status" value="1"/>
</dbReference>
<feature type="binding site" evidence="4">
    <location>
        <begin position="190"/>
        <end position="194"/>
    </location>
    <ligand>
        <name>ATP</name>
        <dbReference type="ChEBI" id="CHEBI:30616"/>
    </ligand>
</feature>
<dbReference type="PANTHER" id="PTHR11782:SF121">
    <property type="entry name" value="NUCLEOSIDE-DIPHOSPHATASE MIG-23"/>
    <property type="match status" value="1"/>
</dbReference>
<dbReference type="InterPro" id="IPR000407">
    <property type="entry name" value="GDA1_CD39_NTPase"/>
</dbReference>
<dbReference type="Proteomes" id="UP000664203">
    <property type="component" value="Unassembled WGS sequence"/>
</dbReference>
<keyword evidence="7" id="KW-0812">Transmembrane</keyword>
<comment type="similarity">
    <text evidence="1 5">Belongs to the GDA1/CD39 NTPase family.</text>
</comment>
<keyword evidence="4" id="KW-0067">ATP-binding</keyword>
<dbReference type="Pfam" id="PF01150">
    <property type="entry name" value="GDA1_CD39"/>
    <property type="match status" value="1"/>
</dbReference>
<feature type="compositionally biased region" description="Low complexity" evidence="6">
    <location>
        <begin position="624"/>
        <end position="636"/>
    </location>
</feature>
<dbReference type="PROSITE" id="PS01238">
    <property type="entry name" value="GDA1_CD39_NTPASE"/>
    <property type="match status" value="1"/>
</dbReference>
<reference evidence="8" key="1">
    <citation type="submission" date="2021-03" db="EMBL/GenBank/DDBJ databases">
        <authorList>
            <person name="Tagirdzhanova G."/>
        </authorList>
    </citation>
    <scope>NUCLEOTIDE SEQUENCE</scope>
</reference>
<feature type="active site" description="Proton acceptor" evidence="3">
    <location>
        <position position="153"/>
    </location>
</feature>
<evidence type="ECO:0000313" key="8">
    <source>
        <dbReference type="EMBL" id="CAF9909385.1"/>
    </source>
</evidence>
<dbReference type="GO" id="GO:0045134">
    <property type="term" value="F:UDP phosphatase activity"/>
    <property type="evidence" value="ECO:0007669"/>
    <property type="project" value="TreeGrafter"/>
</dbReference>
<dbReference type="CDD" id="cd24039">
    <property type="entry name" value="ASKHA_NBD_YND1-like"/>
    <property type="match status" value="1"/>
</dbReference>
<keyword evidence="2 5" id="KW-0378">Hydrolase</keyword>
<dbReference type="OrthoDB" id="6372431at2759"/>
<evidence type="ECO:0000256" key="6">
    <source>
        <dbReference type="SAM" id="MobiDB-lite"/>
    </source>
</evidence>
<dbReference type="GO" id="GO:0017111">
    <property type="term" value="F:ribonucleoside triphosphate phosphatase activity"/>
    <property type="evidence" value="ECO:0007669"/>
    <property type="project" value="TreeGrafter"/>
</dbReference>
<dbReference type="GO" id="GO:0016020">
    <property type="term" value="C:membrane"/>
    <property type="evidence" value="ECO:0007669"/>
    <property type="project" value="TreeGrafter"/>
</dbReference>
<organism evidence="8 9">
    <name type="scientific">Alectoria fallacina</name>
    <dbReference type="NCBI Taxonomy" id="1903189"/>
    <lineage>
        <taxon>Eukaryota</taxon>
        <taxon>Fungi</taxon>
        <taxon>Dikarya</taxon>
        <taxon>Ascomycota</taxon>
        <taxon>Pezizomycotina</taxon>
        <taxon>Lecanoromycetes</taxon>
        <taxon>OSLEUM clade</taxon>
        <taxon>Lecanoromycetidae</taxon>
        <taxon>Lecanorales</taxon>
        <taxon>Lecanorineae</taxon>
        <taxon>Parmeliaceae</taxon>
        <taxon>Alectoria</taxon>
    </lineage>
</organism>
<gene>
    <name evidence="8" type="primary">YND1</name>
    <name evidence="8" type="ORF">ALECFALPRED_005683</name>
</gene>
<evidence type="ECO:0000256" key="5">
    <source>
        <dbReference type="RuleBase" id="RU003833"/>
    </source>
</evidence>
<comment type="caution">
    <text evidence="8">The sequence shown here is derived from an EMBL/GenBank/DDBJ whole genome shotgun (WGS) entry which is preliminary data.</text>
</comment>
<feature type="transmembrane region" description="Helical" evidence="7">
    <location>
        <begin position="534"/>
        <end position="552"/>
    </location>
</feature>
<keyword evidence="9" id="KW-1185">Reference proteome</keyword>
<dbReference type="GO" id="GO:0005524">
    <property type="term" value="F:ATP binding"/>
    <property type="evidence" value="ECO:0007669"/>
    <property type="project" value="UniProtKB-KW"/>
</dbReference>
<dbReference type="EMBL" id="CAJPDR010000036">
    <property type="protein sequence ID" value="CAF9909385.1"/>
    <property type="molecule type" value="Genomic_DNA"/>
</dbReference>
<dbReference type="GO" id="GO:0046036">
    <property type="term" value="P:CTP metabolic process"/>
    <property type="evidence" value="ECO:0007669"/>
    <property type="project" value="TreeGrafter"/>
</dbReference>
<evidence type="ECO:0000256" key="7">
    <source>
        <dbReference type="SAM" id="Phobius"/>
    </source>
</evidence>
<name>A0A8H3I6N8_9LECA</name>
<dbReference type="AlphaFoldDB" id="A0A8H3I6N8"/>
<accession>A0A8H3I6N8</accession>
<evidence type="ECO:0000256" key="2">
    <source>
        <dbReference type="ARBA" id="ARBA00022801"/>
    </source>
</evidence>
<dbReference type="PANTHER" id="PTHR11782">
    <property type="entry name" value="ADENOSINE/GUANOSINE DIPHOSPHATASE"/>
    <property type="match status" value="1"/>
</dbReference>
<evidence type="ECO:0000313" key="9">
    <source>
        <dbReference type="Proteomes" id="UP000664203"/>
    </source>
</evidence>
<evidence type="ECO:0000256" key="1">
    <source>
        <dbReference type="ARBA" id="ARBA00009283"/>
    </source>
</evidence>
<evidence type="ECO:0000256" key="4">
    <source>
        <dbReference type="PIRSR" id="PIRSR600407-2"/>
    </source>
</evidence>
<sequence>MSGDVYKRSSHWRYGIIFDAGSSGTRLHIYRWLDSGQARKEAGVKESVSLPALMTKSKWTEKIHPGISTFGGKPDRVGPDHLSSLYNKARKVIPTHLEEDTPVFLLATAGMRLLPEDRRNELLQQICSYTRSNTKFQLPDCHVHIQVIPGEVEGLYGWVAANYLLGGFDAPKDHAHGKDHHTYGFLDMGGASAQIAFAPNATEAERHANDLKLLRMRTIDGTAAEYRVFTTTWLGFGVNEARKRYVEALQKASGAIETEVLQDPCLPAGLSITIKGDVFLPGSKTINGQTPHLKGTGQFDKCLVKTLPLLEKDHICEDNPCLLSGVHVPAIDFDVNHFVGVSEYWHTTHEIFQESHKDKAYDFNTYQQRVSEFCSQDWDIIRKGIDKYEWGKKVDEQTAIEVCFKASWLINILHEGIGIPRVGLEETPDSMHNGTKKVLDNAKNKGFTASFQAVNKIDNTEVSWTLGKMVLYASSQIPPPNDDALPVGFGSNVPGVPADFQYAGSAAILRTYNSTSAEDHWHSNLFRASSPRRIPGFILFLFILSIAVYLLCGRSRRKHIYSRFGSPPRRGLGSPPRKRGLFGGKVPFWRSNTSLGTYERVLEEGATDDFELGSVDDSDEPETSDSSSASHGSKTSGWATPRSRNNNGLADGRERFDNLGSGQGLGIAGNPMDRSGLIGRTESRERIVGMADGRKSRKGSPTRPKGLGLRPLVED</sequence>
<protein>
    <submittedName>
        <fullName evidence="8">Golgi apyrase</fullName>
    </submittedName>
</protein>
<feature type="compositionally biased region" description="Acidic residues" evidence="6">
    <location>
        <begin position="609"/>
        <end position="623"/>
    </location>
</feature>